<keyword evidence="1" id="KW-0808">Transferase</keyword>
<feature type="binding site" evidence="1">
    <location>
        <begin position="108"/>
        <end position="109"/>
    </location>
    <ligand>
        <name>S-adenosyl-L-methionine</name>
        <dbReference type="ChEBI" id="CHEBI:59789"/>
    </ligand>
</feature>
<evidence type="ECO:0000256" key="1">
    <source>
        <dbReference type="HAMAP-Rule" id="MF_01523"/>
    </source>
</evidence>
<comment type="caution">
    <text evidence="1">Lacks conserved residue(s) required for the propagation of feature annotation.</text>
</comment>
<dbReference type="EC" id="2.1.1.242" evidence="1"/>
<keyword evidence="1" id="KW-0949">S-adenosyl-L-methionine</keyword>
<evidence type="ECO:0000313" key="2">
    <source>
        <dbReference type="EMBL" id="MBU3826067.1"/>
    </source>
</evidence>
<dbReference type="GO" id="GO:0005737">
    <property type="term" value="C:cytoplasm"/>
    <property type="evidence" value="ECO:0007669"/>
    <property type="project" value="UniProtKB-SubCell"/>
</dbReference>
<comment type="catalytic activity">
    <reaction evidence="1">
        <text>guanosine(1516) in 16S rRNA + S-adenosyl-L-methionine = N(2)-methylguanosine(1516) in 16S rRNA + S-adenosyl-L-homocysteine + H(+)</text>
        <dbReference type="Rhea" id="RHEA:43220"/>
        <dbReference type="Rhea" id="RHEA-COMP:10412"/>
        <dbReference type="Rhea" id="RHEA-COMP:10413"/>
        <dbReference type="ChEBI" id="CHEBI:15378"/>
        <dbReference type="ChEBI" id="CHEBI:57856"/>
        <dbReference type="ChEBI" id="CHEBI:59789"/>
        <dbReference type="ChEBI" id="CHEBI:74269"/>
        <dbReference type="ChEBI" id="CHEBI:74481"/>
        <dbReference type="EC" id="2.1.1.242"/>
    </reaction>
</comment>
<comment type="similarity">
    <text evidence="1">Belongs to the methyltransferase superfamily. RsmJ family.</text>
</comment>
<accession>A0A9E2NRG5</accession>
<dbReference type="EMBL" id="JAHLFG010000009">
    <property type="protein sequence ID" value="MBU3826067.1"/>
    <property type="molecule type" value="Genomic_DNA"/>
</dbReference>
<gene>
    <name evidence="1" type="primary">rsmJ</name>
    <name evidence="2" type="ORF">IAA31_01035</name>
</gene>
<dbReference type="Gene3D" id="3.40.50.150">
    <property type="entry name" value="Vaccinia Virus protein VP39"/>
    <property type="match status" value="1"/>
</dbReference>
<reference evidence="2" key="1">
    <citation type="journal article" date="2021" name="PeerJ">
        <title>Extensive microbial diversity within the chicken gut microbiome revealed by metagenomics and culture.</title>
        <authorList>
            <person name="Gilroy R."/>
            <person name="Ravi A."/>
            <person name="Getino M."/>
            <person name="Pursley I."/>
            <person name="Horton D.L."/>
            <person name="Alikhan N.F."/>
            <person name="Baker D."/>
            <person name="Gharbi K."/>
            <person name="Hall N."/>
            <person name="Watson M."/>
            <person name="Adriaenssens E.M."/>
            <person name="Foster-Nyarko E."/>
            <person name="Jarju S."/>
            <person name="Secka A."/>
            <person name="Antonio M."/>
            <person name="Oren A."/>
            <person name="Chaudhuri R.R."/>
            <person name="La Ragione R."/>
            <person name="Hildebrand F."/>
            <person name="Pallen M.J."/>
        </authorList>
    </citation>
    <scope>NUCLEOTIDE SEQUENCE</scope>
    <source>
        <strain evidence="2">687</strain>
    </source>
</reference>
<dbReference type="SUPFAM" id="SSF53335">
    <property type="entry name" value="S-adenosyl-L-methionine-dependent methyltransferases"/>
    <property type="match status" value="1"/>
</dbReference>
<organism evidence="2 3">
    <name type="scientific">Candidatus Anaerobiospirillum merdipullorum</name>
    <dbReference type="NCBI Taxonomy" id="2838450"/>
    <lineage>
        <taxon>Bacteria</taxon>
        <taxon>Pseudomonadati</taxon>
        <taxon>Pseudomonadota</taxon>
        <taxon>Gammaproteobacteria</taxon>
        <taxon>Aeromonadales</taxon>
        <taxon>Succinivibrionaceae</taxon>
        <taxon>Anaerobiospirillum</taxon>
    </lineage>
</organism>
<dbReference type="AlphaFoldDB" id="A0A9E2NRG5"/>
<comment type="caution">
    <text evidence="2">The sequence shown here is derived from an EMBL/GenBank/DDBJ whole genome shotgun (WGS) entry which is preliminary data.</text>
</comment>
<dbReference type="PANTHER" id="PTHR36112">
    <property type="entry name" value="RIBOSOMAL RNA SMALL SUBUNIT METHYLTRANSFERASE J"/>
    <property type="match status" value="1"/>
</dbReference>
<feature type="binding site" evidence="1">
    <location>
        <position position="173"/>
    </location>
    <ligand>
        <name>S-adenosyl-L-methionine</name>
        <dbReference type="ChEBI" id="CHEBI:59789"/>
    </ligand>
</feature>
<sequence length="254" mass="27529">MPAGGLIYLSFKAADGLAQAAQQLFPELEAGKSMPCALLPTGACLYLGERAELRASLSTDKHPFYLDLLAPKLRWRIEHPGAEALLRACGNKLSPGGHIYDATAGMGRDALLLSSRGFAVTMFERQPIIYLLLFDALNRAKMAGVYNFILPTLHYGTALAATASSLPEVIYYDPMFPPRRKEALVKKEMQVFHQLVGFDTDIEATAGSLLRLCTKRLVIKRPAGAVAVSAPGLKPAYQVDGGGCRFDCYLPPKA</sequence>
<dbReference type="InterPro" id="IPR007536">
    <property type="entry name" value="16SrRNA_methylTrfase_J"/>
</dbReference>
<feature type="binding site" evidence="1">
    <location>
        <begin position="124"/>
        <end position="125"/>
    </location>
    <ligand>
        <name>S-adenosyl-L-methionine</name>
        <dbReference type="ChEBI" id="CHEBI:59789"/>
    </ligand>
</feature>
<keyword evidence="1 2" id="KW-0489">Methyltransferase</keyword>
<dbReference type="Proteomes" id="UP000824150">
    <property type="component" value="Unassembled WGS sequence"/>
</dbReference>
<dbReference type="GO" id="GO:0008990">
    <property type="term" value="F:rRNA (guanine-N2-)-methyltransferase activity"/>
    <property type="evidence" value="ECO:0007669"/>
    <property type="project" value="UniProtKB-UniRule"/>
</dbReference>
<comment type="function">
    <text evidence="1">Specifically methylates the guanosine in position 1516 of 16S rRNA.</text>
</comment>
<dbReference type="HAMAP" id="MF_01523">
    <property type="entry name" value="16SrRNA_methyltr_J"/>
    <property type="match status" value="1"/>
</dbReference>
<name>A0A9E2NRG5_9GAMM</name>
<comment type="subcellular location">
    <subcellularLocation>
        <location evidence="1">Cytoplasm</location>
    </subcellularLocation>
</comment>
<reference evidence="2" key="2">
    <citation type="submission" date="2021-04" db="EMBL/GenBank/DDBJ databases">
        <authorList>
            <person name="Gilroy R."/>
        </authorList>
    </citation>
    <scope>NUCLEOTIDE SEQUENCE</scope>
    <source>
        <strain evidence="2">687</strain>
    </source>
</reference>
<protein>
    <recommendedName>
        <fullName evidence="1">Ribosomal RNA small subunit methyltransferase J</fullName>
        <ecNumber evidence="1">2.1.1.242</ecNumber>
    </recommendedName>
    <alternativeName>
        <fullName evidence="1">16S rRNA m2G1516 methyltransferase</fullName>
    </alternativeName>
    <alternativeName>
        <fullName evidence="1">rRNA (guanine-N(2)-)-methyltransferase</fullName>
    </alternativeName>
</protein>
<dbReference type="InterPro" id="IPR029063">
    <property type="entry name" value="SAM-dependent_MTases_sf"/>
</dbReference>
<evidence type="ECO:0000313" key="3">
    <source>
        <dbReference type="Proteomes" id="UP000824150"/>
    </source>
</evidence>
<proteinExistence type="inferred from homology"/>
<keyword evidence="1" id="KW-0963">Cytoplasm</keyword>
<dbReference type="Pfam" id="PF04445">
    <property type="entry name" value="SAM_MT"/>
    <property type="match status" value="1"/>
</dbReference>
<keyword evidence="1" id="KW-0698">rRNA processing</keyword>
<dbReference type="PANTHER" id="PTHR36112:SF1">
    <property type="entry name" value="RIBOSOMAL RNA SMALL SUBUNIT METHYLTRANSFERASE J"/>
    <property type="match status" value="1"/>
</dbReference>